<dbReference type="InterPro" id="IPR003593">
    <property type="entry name" value="AAA+_ATPase"/>
</dbReference>
<dbReference type="InterPro" id="IPR003439">
    <property type="entry name" value="ABC_transporter-like_ATP-bd"/>
</dbReference>
<keyword evidence="14" id="KW-0378">Hydrolase</keyword>
<gene>
    <name evidence="14" type="ORF">BPSY_1633</name>
</gene>
<dbReference type="InterPro" id="IPR036640">
    <property type="entry name" value="ABC1_TM_sf"/>
</dbReference>
<reference evidence="14 15" key="1">
    <citation type="submission" date="2014-03" db="EMBL/GenBank/DDBJ databases">
        <title>Genomics of Bifidobacteria.</title>
        <authorList>
            <person name="Ventura M."/>
            <person name="Milani C."/>
            <person name="Lugli G.A."/>
        </authorList>
    </citation>
    <scope>NUCLEOTIDE SEQUENCE [LARGE SCALE GENOMIC DNA]</scope>
    <source>
        <strain evidence="14 15">LMG 21775</strain>
    </source>
</reference>
<accession>A0A087CD75</accession>
<dbReference type="eggNOG" id="COG1132">
    <property type="taxonomic scope" value="Bacteria"/>
</dbReference>
<evidence type="ECO:0000313" key="15">
    <source>
        <dbReference type="Proteomes" id="UP000029050"/>
    </source>
</evidence>
<dbReference type="SUPFAM" id="SSF52540">
    <property type="entry name" value="P-loop containing nucleoside triphosphate hydrolases"/>
    <property type="match status" value="1"/>
</dbReference>
<feature type="domain" description="ABC transmembrane type-1" evidence="13">
    <location>
        <begin position="39"/>
        <end position="366"/>
    </location>
</feature>
<dbReference type="PROSITE" id="PS50893">
    <property type="entry name" value="ABC_TRANSPORTER_2"/>
    <property type="match status" value="1"/>
</dbReference>
<dbReference type="EMBL" id="JGZI01000010">
    <property type="protein sequence ID" value="KFI81225.1"/>
    <property type="molecule type" value="Genomic_DNA"/>
</dbReference>
<organism evidence="14 15">
    <name type="scientific">Bifidobacterium psychraerophilum</name>
    <dbReference type="NCBI Taxonomy" id="218140"/>
    <lineage>
        <taxon>Bacteria</taxon>
        <taxon>Bacillati</taxon>
        <taxon>Actinomycetota</taxon>
        <taxon>Actinomycetes</taxon>
        <taxon>Bifidobacteriales</taxon>
        <taxon>Bifidobacteriaceae</taxon>
        <taxon>Bifidobacterium</taxon>
    </lineage>
</organism>
<keyword evidence="6 11" id="KW-1133">Transmembrane helix</keyword>
<keyword evidence="2" id="KW-0813">Transport</keyword>
<dbReference type="CDD" id="cd18547">
    <property type="entry name" value="ABC_6TM_Tm288_like"/>
    <property type="match status" value="1"/>
</dbReference>
<dbReference type="PANTHER" id="PTHR24221">
    <property type="entry name" value="ATP-BINDING CASSETTE SUB-FAMILY B"/>
    <property type="match status" value="1"/>
</dbReference>
<dbReference type="FunFam" id="3.40.50.300:FF:000287">
    <property type="entry name" value="Multidrug ABC transporter ATP-binding protein"/>
    <property type="match status" value="1"/>
</dbReference>
<dbReference type="CDD" id="cd03254">
    <property type="entry name" value="ABCC_Glucan_exporter_like"/>
    <property type="match status" value="1"/>
</dbReference>
<evidence type="ECO:0000256" key="7">
    <source>
        <dbReference type="ARBA" id="ARBA00023136"/>
    </source>
</evidence>
<keyword evidence="5" id="KW-0067">ATP-binding</keyword>
<evidence type="ECO:0000256" key="9">
    <source>
        <dbReference type="ARBA" id="ARBA00061644"/>
    </source>
</evidence>
<dbReference type="AlphaFoldDB" id="A0A087CD75"/>
<dbReference type="PROSITE" id="PS00211">
    <property type="entry name" value="ABC_TRANSPORTER_1"/>
    <property type="match status" value="1"/>
</dbReference>
<dbReference type="PROSITE" id="PS50929">
    <property type="entry name" value="ABC_TM1F"/>
    <property type="match status" value="1"/>
</dbReference>
<dbReference type="RefSeq" id="WP_033496305.1">
    <property type="nucleotide sequence ID" value="NZ_JGZI01000010.1"/>
</dbReference>
<evidence type="ECO:0000259" key="13">
    <source>
        <dbReference type="PROSITE" id="PS50929"/>
    </source>
</evidence>
<evidence type="ECO:0000256" key="2">
    <source>
        <dbReference type="ARBA" id="ARBA00022448"/>
    </source>
</evidence>
<dbReference type="GO" id="GO:0140359">
    <property type="term" value="F:ABC-type transporter activity"/>
    <property type="evidence" value="ECO:0007669"/>
    <property type="project" value="InterPro"/>
</dbReference>
<comment type="caution">
    <text evidence="14">The sequence shown here is derived from an EMBL/GenBank/DDBJ whole genome shotgun (WGS) entry which is preliminary data.</text>
</comment>
<comment type="subcellular location">
    <subcellularLocation>
        <location evidence="1">Cell membrane</location>
        <topology evidence="1">Multi-pass membrane protein</topology>
    </subcellularLocation>
</comment>
<proteinExistence type="inferred from homology"/>
<dbReference type="STRING" id="218140.BPSY_1633"/>
<dbReference type="InterPro" id="IPR039421">
    <property type="entry name" value="Type_1_exporter"/>
</dbReference>
<dbReference type="GeneID" id="98300823"/>
<sequence length="656" mass="72109">MSRASGMPAAIPVQKKGQTGKIIKRLLHYLLASKIRVGIMVVSGMISVGLIVLGPKILGRATNVLFSGILGTMLQKQGVPKGTPMKQVIAALHARGQGSLADMISSMDVKVGEGIDWSKFGTILLIVIAIYLLSILLRLVQNFLMTRVVSNAVFRMRAQIEDKMSRLPLQYFDRTPRGEVMSRTTNDVDNISQTLQQILGELFFSVFMVVGTFIMMLTISPLLTLIAFIIIPVMGLCAGFIMKKTQPNFIAQWAKTGEVNSHVEEMFSGHMIVRSYGRQDVAKAEFEGRNRELYDASFKASFLSSLVTPVTTFFGNLSFVLVVIFGGVKVLSGTLSLGDLQAFTQYSRQSSQPLGELASMGTMLQSSLASCQRIFEFLDEEEQRPDPADAHEIGELTGGTVEGHVRFDNVSFSYRPDEPLIQNLSLQAKPGQTVAIVGPTGAGKTTLVNLLMRFYEIQGGAITIDGVDTSTVTRDSLRRHFGMVLQDTWLFDGTVRDNLLYGVPEGRHLSEEQMLEGAKATHVDEFIRRLPEGYDTVLNEDSSELSQGERQLMTICRAFLSDPDILILDEATSSVDTRTELLVQQAMNALRKNRTSFVIAHRLSTIRDADLILVVNHGSIIEQGSHDELIALNGAYATLYNSQFTQASDDTDGGSL</sequence>
<dbReference type="OrthoDB" id="9806127at2"/>
<dbReference type="InterPro" id="IPR017871">
    <property type="entry name" value="ABC_transporter-like_CS"/>
</dbReference>
<protein>
    <recommendedName>
        <fullName evidence="10">Fatty acid ABC transporter ATP-binding/permease protein</fullName>
    </recommendedName>
</protein>
<comment type="similarity">
    <text evidence="9">Belongs to the ABC transporter superfamily. Lipid exporter (TC 3.A.1.106) family.</text>
</comment>
<evidence type="ECO:0000256" key="11">
    <source>
        <dbReference type="SAM" id="Phobius"/>
    </source>
</evidence>
<evidence type="ECO:0000259" key="12">
    <source>
        <dbReference type="PROSITE" id="PS50893"/>
    </source>
</evidence>
<evidence type="ECO:0000256" key="5">
    <source>
        <dbReference type="ARBA" id="ARBA00022840"/>
    </source>
</evidence>
<dbReference type="GO" id="GO:0016887">
    <property type="term" value="F:ATP hydrolysis activity"/>
    <property type="evidence" value="ECO:0007669"/>
    <property type="project" value="InterPro"/>
</dbReference>
<feature type="transmembrane region" description="Helical" evidence="11">
    <location>
        <begin position="120"/>
        <end position="140"/>
    </location>
</feature>
<dbReference type="GO" id="GO:0005886">
    <property type="term" value="C:plasma membrane"/>
    <property type="evidence" value="ECO:0007669"/>
    <property type="project" value="UniProtKB-SubCell"/>
</dbReference>
<dbReference type="InterPro" id="IPR011527">
    <property type="entry name" value="ABC1_TM_dom"/>
</dbReference>
<dbReference type="SUPFAM" id="SSF90123">
    <property type="entry name" value="ABC transporter transmembrane region"/>
    <property type="match status" value="1"/>
</dbReference>
<feature type="transmembrane region" description="Helical" evidence="11">
    <location>
        <begin position="198"/>
        <end position="216"/>
    </location>
</feature>
<keyword evidence="15" id="KW-1185">Reference proteome</keyword>
<evidence type="ECO:0000256" key="4">
    <source>
        <dbReference type="ARBA" id="ARBA00022741"/>
    </source>
</evidence>
<evidence type="ECO:0000313" key="14">
    <source>
        <dbReference type="EMBL" id="KFI81225.1"/>
    </source>
</evidence>
<evidence type="ECO:0000256" key="1">
    <source>
        <dbReference type="ARBA" id="ARBA00004651"/>
    </source>
</evidence>
<feature type="transmembrane region" description="Helical" evidence="11">
    <location>
        <begin position="306"/>
        <end position="328"/>
    </location>
</feature>
<dbReference type="Pfam" id="PF00664">
    <property type="entry name" value="ABC_membrane"/>
    <property type="match status" value="1"/>
</dbReference>
<dbReference type="InterPro" id="IPR027417">
    <property type="entry name" value="P-loop_NTPase"/>
</dbReference>
<comment type="function">
    <text evidence="8">ABC transporter involved in fatty acid import. Transmembrane domains (TMD) form a pore in the membrane and the ATP-binding domain (NBD) is responsible for energy generation.</text>
</comment>
<evidence type="ECO:0000256" key="6">
    <source>
        <dbReference type="ARBA" id="ARBA00022989"/>
    </source>
</evidence>
<keyword evidence="4" id="KW-0547">Nucleotide-binding</keyword>
<name>A0A087CD75_9BIFI</name>
<dbReference type="Gene3D" id="1.20.1560.10">
    <property type="entry name" value="ABC transporter type 1, transmembrane domain"/>
    <property type="match status" value="1"/>
</dbReference>
<feature type="domain" description="ABC transporter" evidence="12">
    <location>
        <begin position="405"/>
        <end position="642"/>
    </location>
</feature>
<dbReference type="GO" id="GO:0005524">
    <property type="term" value="F:ATP binding"/>
    <property type="evidence" value="ECO:0007669"/>
    <property type="project" value="UniProtKB-KW"/>
</dbReference>
<dbReference type="Pfam" id="PF00005">
    <property type="entry name" value="ABC_tran"/>
    <property type="match status" value="1"/>
</dbReference>
<evidence type="ECO:0000256" key="10">
    <source>
        <dbReference type="ARBA" id="ARBA00071747"/>
    </source>
</evidence>
<evidence type="ECO:0000256" key="3">
    <source>
        <dbReference type="ARBA" id="ARBA00022692"/>
    </source>
</evidence>
<dbReference type="SMART" id="SM00382">
    <property type="entry name" value="AAA"/>
    <property type="match status" value="1"/>
</dbReference>
<dbReference type="Proteomes" id="UP000029050">
    <property type="component" value="Unassembled WGS sequence"/>
</dbReference>
<dbReference type="Gene3D" id="3.40.50.300">
    <property type="entry name" value="P-loop containing nucleotide triphosphate hydrolases"/>
    <property type="match status" value="1"/>
</dbReference>
<dbReference type="PANTHER" id="PTHR24221:SF499">
    <property type="entry name" value="FATTY ACID ABC TRANSPORTER ATP-BINDING_PERMEASE PROTEIN"/>
    <property type="match status" value="1"/>
</dbReference>
<keyword evidence="7 11" id="KW-0472">Membrane</keyword>
<evidence type="ECO:0000256" key="8">
    <source>
        <dbReference type="ARBA" id="ARBA00055053"/>
    </source>
</evidence>
<keyword evidence="3 11" id="KW-0812">Transmembrane</keyword>
<feature type="transmembrane region" description="Helical" evidence="11">
    <location>
        <begin position="35"/>
        <end position="58"/>
    </location>
</feature>
<feature type="transmembrane region" description="Helical" evidence="11">
    <location>
        <begin position="222"/>
        <end position="242"/>
    </location>
</feature>